<dbReference type="Pfam" id="PF13360">
    <property type="entry name" value="PQQ_2"/>
    <property type="match status" value="1"/>
</dbReference>
<dbReference type="InterPro" id="IPR015943">
    <property type="entry name" value="WD40/YVTN_repeat-like_dom_sf"/>
</dbReference>
<dbReference type="SUPFAM" id="SSF50998">
    <property type="entry name" value="Quinoprotein alcohol dehydrogenase-like"/>
    <property type="match status" value="1"/>
</dbReference>
<feature type="chain" id="PRO_5011498016" evidence="1">
    <location>
        <begin position="21"/>
        <end position="465"/>
    </location>
</feature>
<evidence type="ECO:0000313" key="4">
    <source>
        <dbReference type="Proteomes" id="UP000198836"/>
    </source>
</evidence>
<dbReference type="Proteomes" id="UP000198836">
    <property type="component" value="Unassembled WGS sequence"/>
</dbReference>
<dbReference type="InterPro" id="IPR003961">
    <property type="entry name" value="FN3_dom"/>
</dbReference>
<dbReference type="InterPro" id="IPR011044">
    <property type="entry name" value="Quino_amine_DH_bsu"/>
</dbReference>
<dbReference type="CDD" id="cd00063">
    <property type="entry name" value="FN3"/>
    <property type="match status" value="1"/>
</dbReference>
<dbReference type="Pfam" id="PF00041">
    <property type="entry name" value="fn3"/>
    <property type="match status" value="1"/>
</dbReference>
<dbReference type="OrthoDB" id="9794322at2"/>
<protein>
    <submittedName>
        <fullName evidence="3">Outer membrane protein assembly factor BamB, contains PQQ-like beta-propeller repeat</fullName>
    </submittedName>
</protein>
<keyword evidence="1" id="KW-0732">Signal</keyword>
<gene>
    <name evidence="3" type="ORF">SAMN04488511_102281</name>
</gene>
<feature type="signal peptide" evidence="1">
    <location>
        <begin position="1"/>
        <end position="20"/>
    </location>
</feature>
<feature type="domain" description="Fibronectin type-III" evidence="2">
    <location>
        <begin position="29"/>
        <end position="117"/>
    </location>
</feature>
<dbReference type="Gene3D" id="2.60.40.10">
    <property type="entry name" value="Immunoglobulins"/>
    <property type="match status" value="1"/>
</dbReference>
<name>A0A1I0SP17_9SPHI</name>
<dbReference type="PROSITE" id="PS50853">
    <property type="entry name" value="FN3"/>
    <property type="match status" value="1"/>
</dbReference>
<reference evidence="4" key="1">
    <citation type="submission" date="2016-10" db="EMBL/GenBank/DDBJ databases">
        <authorList>
            <person name="Varghese N."/>
            <person name="Submissions S."/>
        </authorList>
    </citation>
    <scope>NUCLEOTIDE SEQUENCE [LARGE SCALE GENOMIC DNA]</scope>
    <source>
        <strain evidence="4">DSM 18130</strain>
    </source>
</reference>
<dbReference type="InterPro" id="IPR011047">
    <property type="entry name" value="Quinoprotein_ADH-like_sf"/>
</dbReference>
<dbReference type="InterPro" id="IPR002372">
    <property type="entry name" value="PQQ_rpt_dom"/>
</dbReference>
<dbReference type="EMBL" id="FOJM01000002">
    <property type="protein sequence ID" value="SFA41255.1"/>
    <property type="molecule type" value="Genomic_DNA"/>
</dbReference>
<evidence type="ECO:0000259" key="2">
    <source>
        <dbReference type="PROSITE" id="PS50853"/>
    </source>
</evidence>
<dbReference type="PROSITE" id="PS51257">
    <property type="entry name" value="PROKAR_LIPOPROTEIN"/>
    <property type="match status" value="1"/>
</dbReference>
<dbReference type="AlphaFoldDB" id="A0A1I0SP17"/>
<keyword evidence="4" id="KW-1185">Reference proteome</keyword>
<dbReference type="RefSeq" id="WP_090980520.1">
    <property type="nucleotide sequence ID" value="NZ_FOJM01000002.1"/>
</dbReference>
<dbReference type="PANTHER" id="PTHR34512:SF30">
    <property type="entry name" value="OUTER MEMBRANE PROTEIN ASSEMBLY FACTOR BAMB"/>
    <property type="match status" value="1"/>
</dbReference>
<dbReference type="PANTHER" id="PTHR34512">
    <property type="entry name" value="CELL SURFACE PROTEIN"/>
    <property type="match status" value="1"/>
</dbReference>
<dbReference type="InterPro" id="IPR018391">
    <property type="entry name" value="PQQ_b-propeller_rpt"/>
</dbReference>
<dbReference type="SUPFAM" id="SSF50969">
    <property type="entry name" value="YVTN repeat-like/Quinoprotein amine dehydrogenase"/>
    <property type="match status" value="1"/>
</dbReference>
<dbReference type="SMART" id="SM00060">
    <property type="entry name" value="FN3"/>
    <property type="match status" value="1"/>
</dbReference>
<accession>A0A1I0SP17</accession>
<dbReference type="STRING" id="332999.SAMN04488511_102281"/>
<sequence>MKVPSALLLCLLLVGLLSCKKIDDSLNLTPFDFEVSVTYRGETSAELTWEPAVDPDGDAVSYSVELNGRLVAQNIIKTSFTISDLLAGETYQGKVIATDPKGAKSATNFTVFPFQEQLLLFGRNLGLASYNIDGQKAWRSLPQMSVTPAVSNDTAFVNDGSTLYAISLKDGSKLWQNFPYVINDGRAITYANGILFFSTYLKTHAVDSRNGNLLWTVPYTFVVREVIVSKGIAYISSAQKLMAIDIKTGTQKWSATSAEGLFSSLAIRNGVVYALSSSSSNMPGSLYAFNASSGTIKWRYTFTGSSLNIENSSAIAIFGNRIYIPVCSNISGLSEQVHHLHAVDVTTGALVWKKAIATYEDITSIQSDENGIYFCTLAQLTKLDKNNGNVIWSIQSEFNRLFTLANDRIYVPVKPFLTHTIVYDTTTGKMVKDINTVFEVINSPVVIKNKKTYYPVSKSAMSAME</sequence>
<proteinExistence type="predicted"/>
<dbReference type="SMART" id="SM00564">
    <property type="entry name" value="PQQ"/>
    <property type="match status" value="5"/>
</dbReference>
<dbReference type="Gene3D" id="2.130.10.10">
    <property type="entry name" value="YVTN repeat-like/Quinoprotein amine dehydrogenase"/>
    <property type="match status" value="1"/>
</dbReference>
<evidence type="ECO:0000256" key="1">
    <source>
        <dbReference type="SAM" id="SignalP"/>
    </source>
</evidence>
<organism evidence="3 4">
    <name type="scientific">Pedobacter suwonensis</name>
    <dbReference type="NCBI Taxonomy" id="332999"/>
    <lineage>
        <taxon>Bacteria</taxon>
        <taxon>Pseudomonadati</taxon>
        <taxon>Bacteroidota</taxon>
        <taxon>Sphingobacteriia</taxon>
        <taxon>Sphingobacteriales</taxon>
        <taxon>Sphingobacteriaceae</taxon>
        <taxon>Pedobacter</taxon>
    </lineage>
</organism>
<dbReference type="InterPro" id="IPR013783">
    <property type="entry name" value="Ig-like_fold"/>
</dbReference>
<evidence type="ECO:0000313" key="3">
    <source>
        <dbReference type="EMBL" id="SFA41255.1"/>
    </source>
</evidence>